<keyword evidence="4 9" id="KW-0808">Transferase</keyword>
<dbReference type="PRINTS" id="PR00989">
    <property type="entry name" value="ADENOKINASE"/>
</dbReference>
<comment type="subunit">
    <text evidence="9">Monomer.</text>
</comment>
<protein>
    <recommendedName>
        <fullName evidence="3 9">Adenosine kinase</fullName>
        <shortName evidence="9">AK</shortName>
        <ecNumber evidence="3 9">2.7.1.20</ecNumber>
    </recommendedName>
    <alternativeName>
        <fullName evidence="9">Adenosine 5'-phosphotransferase</fullName>
    </alternativeName>
</protein>
<keyword evidence="9" id="KW-0539">Nucleus</keyword>
<keyword evidence="5 9" id="KW-0660">Purine salvage</keyword>
<evidence type="ECO:0000256" key="7">
    <source>
        <dbReference type="ARBA" id="ARBA00022777"/>
    </source>
</evidence>
<dbReference type="Pfam" id="PF00294">
    <property type="entry name" value="PfkB"/>
    <property type="match status" value="1"/>
</dbReference>
<evidence type="ECO:0000256" key="2">
    <source>
        <dbReference type="ARBA" id="ARBA00010688"/>
    </source>
</evidence>
<accession>A0ABN7SN46</accession>
<comment type="similarity">
    <text evidence="2 9">Belongs to the carbohydrate kinase PfkB family.</text>
</comment>
<comment type="subcellular location">
    <subcellularLocation>
        <location evidence="9">Nucleus</location>
    </subcellularLocation>
</comment>
<evidence type="ECO:0000259" key="10">
    <source>
        <dbReference type="Pfam" id="PF00294"/>
    </source>
</evidence>
<comment type="pathway">
    <text evidence="1 9">Purine metabolism; AMP biosynthesis via salvage pathway; AMP from adenosine: step 1/1.</text>
</comment>
<keyword evidence="7 9" id="KW-0418">Kinase</keyword>
<comment type="cofactor">
    <cofactor evidence="9">
        <name>Mg(2+)</name>
        <dbReference type="ChEBI" id="CHEBI:18420"/>
    </cofactor>
    <text evidence="9">Binds 3 Mg(2+) ions per subunit.</text>
</comment>
<proteinExistence type="inferred from homology"/>
<dbReference type="PANTHER" id="PTHR45769">
    <property type="entry name" value="ADENOSINE KINASE"/>
    <property type="match status" value="1"/>
</dbReference>
<sequence length="350" mass="38591">MSYFSLGNVLMDLILETDTSYVKKWNLNLDDQIMAEEEHEPLFKEVSSHTNTLRVPGGCALNTSRVISKLAGRRSCVSVDFAGVTGMDGVGDKIHEMLTSNGISFHRVQSKVPTGNTVALVTEGGKRSLLGPVVMANHFSTTDLEKLEDRWKKASFIFQASWFFLSPDGIECAFKMATHAAKNGQHYGFNLAAESLVHKFRDELVCLMQYTSFVFGNTVEYEAFAQAMEWDYESVHDILHKMDALSYLGEQRRTFLVTSGSAPTLMLFEGSVHEFPVNKVHKDRVIDTTGAGDAFCGGFIFELLNSGDDSSLFALENAIETGHGTAKSVIQMRGCDVSKILPVLSLEAGK</sequence>
<keyword evidence="9" id="KW-0460">Magnesium</keyword>
<evidence type="ECO:0000256" key="1">
    <source>
        <dbReference type="ARBA" id="ARBA00004801"/>
    </source>
</evidence>
<evidence type="ECO:0000256" key="8">
    <source>
        <dbReference type="ARBA" id="ARBA00022840"/>
    </source>
</evidence>
<dbReference type="InterPro" id="IPR011611">
    <property type="entry name" value="PfkB_dom"/>
</dbReference>
<comment type="function">
    <text evidence="9">ATP dependent phosphorylation of adenosine and other related nucleoside analogs to monophosphate derivatives.</text>
</comment>
<dbReference type="Gene3D" id="3.30.1110.10">
    <property type="match status" value="1"/>
</dbReference>
<comment type="catalytic activity">
    <reaction evidence="9">
        <text>adenosine + ATP = AMP + ADP + H(+)</text>
        <dbReference type="Rhea" id="RHEA:20824"/>
        <dbReference type="ChEBI" id="CHEBI:15378"/>
        <dbReference type="ChEBI" id="CHEBI:16335"/>
        <dbReference type="ChEBI" id="CHEBI:30616"/>
        <dbReference type="ChEBI" id="CHEBI:456215"/>
        <dbReference type="ChEBI" id="CHEBI:456216"/>
        <dbReference type="EC" id="2.7.1.20"/>
    </reaction>
</comment>
<dbReference type="EMBL" id="OU015569">
    <property type="protein sequence ID" value="CAG5098537.1"/>
    <property type="molecule type" value="Genomic_DNA"/>
</dbReference>
<dbReference type="Gene3D" id="3.40.1190.20">
    <property type="match status" value="1"/>
</dbReference>
<name>A0ABN7SN46_OIKDI</name>
<organism evidence="11 12">
    <name type="scientific">Oikopleura dioica</name>
    <name type="common">Tunicate</name>
    <dbReference type="NCBI Taxonomy" id="34765"/>
    <lineage>
        <taxon>Eukaryota</taxon>
        <taxon>Metazoa</taxon>
        <taxon>Chordata</taxon>
        <taxon>Tunicata</taxon>
        <taxon>Appendicularia</taxon>
        <taxon>Copelata</taxon>
        <taxon>Oikopleuridae</taxon>
        <taxon>Oikopleura</taxon>
    </lineage>
</organism>
<dbReference type="InterPro" id="IPR001805">
    <property type="entry name" value="Adenokinase"/>
</dbReference>
<evidence type="ECO:0000256" key="4">
    <source>
        <dbReference type="ARBA" id="ARBA00022679"/>
    </source>
</evidence>
<evidence type="ECO:0000256" key="5">
    <source>
        <dbReference type="ARBA" id="ARBA00022726"/>
    </source>
</evidence>
<evidence type="ECO:0000256" key="9">
    <source>
        <dbReference type="RuleBase" id="RU368116"/>
    </source>
</evidence>
<keyword evidence="6 9" id="KW-0547">Nucleotide-binding</keyword>
<dbReference type="Proteomes" id="UP001158576">
    <property type="component" value="Chromosome XSR"/>
</dbReference>
<dbReference type="CDD" id="cd01168">
    <property type="entry name" value="adenosine_kinase"/>
    <property type="match status" value="1"/>
</dbReference>
<dbReference type="InterPro" id="IPR002173">
    <property type="entry name" value="Carboh/pur_kinase_PfkB_CS"/>
</dbReference>
<evidence type="ECO:0000313" key="11">
    <source>
        <dbReference type="EMBL" id="CAG5098537.1"/>
    </source>
</evidence>
<gene>
    <name evidence="11" type="ORF">OKIOD_LOCUS7314</name>
</gene>
<evidence type="ECO:0000313" key="12">
    <source>
        <dbReference type="Proteomes" id="UP001158576"/>
    </source>
</evidence>
<dbReference type="InterPro" id="IPR029056">
    <property type="entry name" value="Ribokinase-like"/>
</dbReference>
<dbReference type="PROSITE" id="PS00584">
    <property type="entry name" value="PFKB_KINASES_2"/>
    <property type="match status" value="1"/>
</dbReference>
<dbReference type="PANTHER" id="PTHR45769:SF3">
    <property type="entry name" value="ADENOSINE KINASE"/>
    <property type="match status" value="1"/>
</dbReference>
<evidence type="ECO:0000256" key="3">
    <source>
        <dbReference type="ARBA" id="ARBA00012119"/>
    </source>
</evidence>
<reference evidence="11 12" key="1">
    <citation type="submission" date="2021-04" db="EMBL/GenBank/DDBJ databases">
        <authorList>
            <person name="Bliznina A."/>
        </authorList>
    </citation>
    <scope>NUCLEOTIDE SEQUENCE [LARGE SCALE GENOMIC DNA]</scope>
</reference>
<dbReference type="EC" id="2.7.1.20" evidence="3 9"/>
<feature type="domain" description="Carbohydrate kinase PfkB" evidence="10">
    <location>
        <begin position="31"/>
        <end position="337"/>
    </location>
</feature>
<evidence type="ECO:0000256" key="6">
    <source>
        <dbReference type="ARBA" id="ARBA00022741"/>
    </source>
</evidence>
<dbReference type="SUPFAM" id="SSF53613">
    <property type="entry name" value="Ribokinase-like"/>
    <property type="match status" value="1"/>
</dbReference>
<keyword evidence="12" id="KW-1185">Reference proteome</keyword>
<keyword evidence="8 9" id="KW-0067">ATP-binding</keyword>